<feature type="compositionally biased region" description="Basic residues" evidence="1">
    <location>
        <begin position="89"/>
        <end position="103"/>
    </location>
</feature>
<proteinExistence type="predicted"/>
<feature type="region of interest" description="Disordered" evidence="1">
    <location>
        <begin position="46"/>
        <end position="139"/>
    </location>
</feature>
<evidence type="ECO:0000313" key="2">
    <source>
        <dbReference type="EMBL" id="JAE38031.1"/>
    </source>
</evidence>
<accession>A0A0A9HT31</accession>
<name>A0A0A9HT31_ARUDO</name>
<sequence>MENAVWRNTPRHGTRSPLATVTDMLLRRWSWRVVPPATSSEMKLWVDPESRSARSVAPPTGCAPASSRWCRRPRWRGGRSGAPRSPAPRLRRRPRHQPRRAPARRGAGIPCCDRARTSRCSCNTAPGSGVPPSRPWRGA</sequence>
<reference evidence="2" key="2">
    <citation type="journal article" date="2015" name="Data Brief">
        <title>Shoot transcriptome of the giant reed, Arundo donax.</title>
        <authorList>
            <person name="Barrero R.A."/>
            <person name="Guerrero F.D."/>
            <person name="Moolhuijzen P."/>
            <person name="Goolsby J.A."/>
            <person name="Tidwell J."/>
            <person name="Bellgard S.E."/>
            <person name="Bellgard M.I."/>
        </authorList>
    </citation>
    <scope>NUCLEOTIDE SEQUENCE</scope>
    <source>
        <tissue evidence="2">Shoot tissue taken approximately 20 cm above the soil surface</tissue>
    </source>
</reference>
<protein>
    <submittedName>
        <fullName evidence="2">Uncharacterized protein</fullName>
    </submittedName>
</protein>
<dbReference type="AlphaFoldDB" id="A0A0A9HT31"/>
<reference evidence="2" key="1">
    <citation type="submission" date="2014-09" db="EMBL/GenBank/DDBJ databases">
        <authorList>
            <person name="Magalhaes I.L.F."/>
            <person name="Oliveira U."/>
            <person name="Santos F.R."/>
            <person name="Vidigal T.H.D.A."/>
            <person name="Brescovit A.D."/>
            <person name="Santos A.J."/>
        </authorList>
    </citation>
    <scope>NUCLEOTIDE SEQUENCE</scope>
    <source>
        <tissue evidence="2">Shoot tissue taken approximately 20 cm above the soil surface</tissue>
    </source>
</reference>
<organism evidence="2">
    <name type="scientific">Arundo donax</name>
    <name type="common">Giant reed</name>
    <name type="synonym">Donax arundinaceus</name>
    <dbReference type="NCBI Taxonomy" id="35708"/>
    <lineage>
        <taxon>Eukaryota</taxon>
        <taxon>Viridiplantae</taxon>
        <taxon>Streptophyta</taxon>
        <taxon>Embryophyta</taxon>
        <taxon>Tracheophyta</taxon>
        <taxon>Spermatophyta</taxon>
        <taxon>Magnoliopsida</taxon>
        <taxon>Liliopsida</taxon>
        <taxon>Poales</taxon>
        <taxon>Poaceae</taxon>
        <taxon>PACMAD clade</taxon>
        <taxon>Arundinoideae</taxon>
        <taxon>Arundineae</taxon>
        <taxon>Arundo</taxon>
    </lineage>
</organism>
<evidence type="ECO:0000256" key="1">
    <source>
        <dbReference type="SAM" id="MobiDB-lite"/>
    </source>
</evidence>
<dbReference type="EMBL" id="GBRH01159865">
    <property type="protein sequence ID" value="JAE38031.1"/>
    <property type="molecule type" value="Transcribed_RNA"/>
</dbReference>